<proteinExistence type="predicted"/>
<sequence length="105" mass="11832">MGGSVAGERAESQSRHCEELLRRSNPKSFRGETLDCFATLAMTEERDLVGWAKAHSAVPTIFLNGNRWWARFRRRSSSYDGQVALPALRHRARGEIPLNCRACCP</sequence>
<evidence type="ECO:0000313" key="1">
    <source>
        <dbReference type="EMBL" id="TFV38561.1"/>
    </source>
</evidence>
<keyword evidence="2" id="KW-1185">Reference proteome</keyword>
<evidence type="ECO:0000313" key="2">
    <source>
        <dbReference type="Proteomes" id="UP000298225"/>
    </source>
</evidence>
<comment type="caution">
    <text evidence="1">The sequence shown here is derived from an EMBL/GenBank/DDBJ whole genome shotgun (WGS) entry which is preliminary data.</text>
</comment>
<dbReference type="OrthoDB" id="8253490at2"/>
<accession>A0A4Y9L4U6</accession>
<dbReference type="EMBL" id="SPQU01000006">
    <property type="protein sequence ID" value="TFV38561.1"/>
    <property type="molecule type" value="Genomic_DNA"/>
</dbReference>
<name>A0A4Y9L4U6_9BRAD</name>
<protein>
    <submittedName>
        <fullName evidence="1">Uncharacterized protein</fullName>
    </submittedName>
</protein>
<dbReference type="AlphaFoldDB" id="A0A4Y9L4U6"/>
<dbReference type="Proteomes" id="UP000298225">
    <property type="component" value="Unassembled WGS sequence"/>
</dbReference>
<reference evidence="1 2" key="1">
    <citation type="submission" date="2019-03" db="EMBL/GenBank/DDBJ databases">
        <title>Bradyrhizobium strains diversity isolated from Chamaecrista fasciculata.</title>
        <authorList>
            <person name="Urquiaga M.C.O."/>
            <person name="Hungria M."/>
            <person name="Delamuta J.R.M."/>
        </authorList>
    </citation>
    <scope>NUCLEOTIDE SEQUENCE [LARGE SCALE GENOMIC DNA]</scope>
    <source>
        <strain evidence="1 2">CNPSo 3424</strain>
    </source>
</reference>
<organism evidence="1 2">
    <name type="scientific">Bradyrhizobium frederickii</name>
    <dbReference type="NCBI Taxonomy" id="2560054"/>
    <lineage>
        <taxon>Bacteria</taxon>
        <taxon>Pseudomonadati</taxon>
        <taxon>Pseudomonadota</taxon>
        <taxon>Alphaproteobacteria</taxon>
        <taxon>Hyphomicrobiales</taxon>
        <taxon>Nitrobacteraceae</taxon>
        <taxon>Bradyrhizobium</taxon>
    </lineage>
</organism>
<gene>
    <name evidence="1" type="ORF">E4K66_14295</name>
</gene>